<keyword evidence="5" id="KW-0089">Bile pigment</keyword>
<comment type="similarity">
    <text evidence="1">Belongs to the phycobiliprotein family.</text>
</comment>
<evidence type="ECO:0000256" key="2">
    <source>
        <dbReference type="ARBA" id="ARBA00022723"/>
    </source>
</evidence>
<dbReference type="OrthoDB" id="5756833at2"/>
<dbReference type="AlphaFoldDB" id="A0A4P8XRS6"/>
<dbReference type="Gene3D" id="1.10.1240.10">
    <property type="entry name" value="Methionine synthase domain"/>
    <property type="match status" value="1"/>
</dbReference>
<dbReference type="SUPFAM" id="SSF52242">
    <property type="entry name" value="Cobalamin (vitamin B12)-binding domain"/>
    <property type="match status" value="1"/>
</dbReference>
<sequence length="356" mass="40032">MGMTEKTAGDALLNEAEKLADWITEQQYNRQPDLQDRFGPSGKEKTRRDSLYTLNYLAESVLVKSPALFLHYVSWLKVLLEGYKVTGEDLRVNLEAMRKALDERFDHQDKGTVLDYLDMGMMQSVETVTLDSYITEDNPLAKEAADYLELLLQGKRREASSLIHGLLEREIGISALYKHIFQAAQYEIGRLWQLGRVSVAQEHYCTAVTQSIISSLYPHWMTVGSKGLTLVAACVGKETHEIGLRMVADTFELHGWDTYYLGADVPDFSLLQAIEKHDADVVAISATMTYHIHLVRDLIRKIRADERYKHVKIMVGGLPFNLDPNLWREVGADGCAPDAEATVAAAEQLVLTKPAT</sequence>
<dbReference type="RefSeq" id="WP_138227328.1">
    <property type="nucleotide sequence ID" value="NZ_CP040396.1"/>
</dbReference>
<dbReference type="InterPro" id="IPR036594">
    <property type="entry name" value="Meth_synthase_dom"/>
</dbReference>
<dbReference type="InterPro" id="IPR036724">
    <property type="entry name" value="Cobalamin-bd_sf"/>
</dbReference>
<evidence type="ECO:0000313" key="8">
    <source>
        <dbReference type="Proteomes" id="UP000300879"/>
    </source>
</evidence>
<reference evidence="7 8" key="1">
    <citation type="submission" date="2019-05" db="EMBL/GenBank/DDBJ databases">
        <authorList>
            <person name="Chen C."/>
        </authorList>
    </citation>
    <scope>NUCLEOTIDE SEQUENCE [LARGE SCALE GENOMIC DNA]</scope>
    <source>
        <strain evidence="7 8">HB172198</strain>
    </source>
</reference>
<dbReference type="GO" id="GO:0050667">
    <property type="term" value="P:homocysteine metabolic process"/>
    <property type="evidence" value="ECO:0007669"/>
    <property type="project" value="TreeGrafter"/>
</dbReference>
<dbReference type="InterPro" id="IPR050554">
    <property type="entry name" value="Met_Synthase/Corrinoid"/>
</dbReference>
<dbReference type="PROSITE" id="PS51332">
    <property type="entry name" value="B12_BINDING"/>
    <property type="match status" value="1"/>
</dbReference>
<keyword evidence="3" id="KW-0157">Chromophore</keyword>
<evidence type="ECO:0000313" key="7">
    <source>
        <dbReference type="EMBL" id="QCT04650.1"/>
    </source>
</evidence>
<name>A0A4P8XRS6_9BACL</name>
<protein>
    <submittedName>
        <fullName evidence="7">Cobalamin b12-binding domain protein</fullName>
    </submittedName>
</protein>
<dbReference type="Gene3D" id="1.10.490.20">
    <property type="entry name" value="Phycocyanins"/>
    <property type="match status" value="1"/>
</dbReference>
<dbReference type="CDD" id="cd02065">
    <property type="entry name" value="B12-binding_like"/>
    <property type="match status" value="1"/>
</dbReference>
<keyword evidence="4" id="KW-0170">Cobalt</keyword>
<organism evidence="7 8">
    <name type="scientific">Paenibacillus algicola</name>
    <dbReference type="NCBI Taxonomy" id="2565926"/>
    <lineage>
        <taxon>Bacteria</taxon>
        <taxon>Bacillati</taxon>
        <taxon>Bacillota</taxon>
        <taxon>Bacilli</taxon>
        <taxon>Bacillales</taxon>
        <taxon>Paenibacillaceae</taxon>
        <taxon>Paenibacillus</taxon>
    </lineage>
</organism>
<dbReference type="GO" id="GO:0031419">
    <property type="term" value="F:cobalamin binding"/>
    <property type="evidence" value="ECO:0007669"/>
    <property type="project" value="InterPro"/>
</dbReference>
<dbReference type="GO" id="GO:0005829">
    <property type="term" value="C:cytosol"/>
    <property type="evidence" value="ECO:0007669"/>
    <property type="project" value="TreeGrafter"/>
</dbReference>
<dbReference type="Proteomes" id="UP000300879">
    <property type="component" value="Chromosome"/>
</dbReference>
<evidence type="ECO:0000256" key="4">
    <source>
        <dbReference type="ARBA" id="ARBA00023285"/>
    </source>
</evidence>
<dbReference type="InterPro" id="IPR009050">
    <property type="entry name" value="Globin-like_sf"/>
</dbReference>
<dbReference type="InterPro" id="IPR038719">
    <property type="entry name" value="Phycobilisome_asu/bsu_sf"/>
</dbReference>
<evidence type="ECO:0000256" key="1">
    <source>
        <dbReference type="ARBA" id="ARBA00008182"/>
    </source>
</evidence>
<dbReference type="KEGG" id="palo:E6C60_3945"/>
<dbReference type="PANTHER" id="PTHR45833:SF1">
    <property type="entry name" value="METHIONINE SYNTHASE"/>
    <property type="match status" value="1"/>
</dbReference>
<dbReference type="InterPro" id="IPR003759">
    <property type="entry name" value="Cbl-bd_cap"/>
</dbReference>
<keyword evidence="8" id="KW-1185">Reference proteome</keyword>
<dbReference type="PANTHER" id="PTHR45833">
    <property type="entry name" value="METHIONINE SYNTHASE"/>
    <property type="match status" value="1"/>
</dbReference>
<dbReference type="GO" id="GO:0008705">
    <property type="term" value="F:methionine synthase activity"/>
    <property type="evidence" value="ECO:0007669"/>
    <property type="project" value="TreeGrafter"/>
</dbReference>
<feature type="domain" description="B12-binding" evidence="6">
    <location>
        <begin position="227"/>
        <end position="356"/>
    </location>
</feature>
<dbReference type="Pfam" id="PF02607">
    <property type="entry name" value="B12-binding_2"/>
    <property type="match status" value="1"/>
</dbReference>
<dbReference type="Gene3D" id="3.40.50.280">
    <property type="entry name" value="Cobalamin-binding domain"/>
    <property type="match status" value="1"/>
</dbReference>
<dbReference type="GO" id="GO:0046872">
    <property type="term" value="F:metal ion binding"/>
    <property type="evidence" value="ECO:0007669"/>
    <property type="project" value="UniProtKB-KW"/>
</dbReference>
<evidence type="ECO:0000256" key="3">
    <source>
        <dbReference type="ARBA" id="ARBA00022991"/>
    </source>
</evidence>
<evidence type="ECO:0000256" key="5">
    <source>
        <dbReference type="ARBA" id="ARBA00023307"/>
    </source>
</evidence>
<dbReference type="InterPro" id="IPR006158">
    <property type="entry name" value="Cobalamin-bd"/>
</dbReference>
<dbReference type="GO" id="GO:0046653">
    <property type="term" value="P:tetrahydrofolate metabolic process"/>
    <property type="evidence" value="ECO:0007669"/>
    <property type="project" value="TreeGrafter"/>
</dbReference>
<dbReference type="EMBL" id="CP040396">
    <property type="protein sequence ID" value="QCT04650.1"/>
    <property type="molecule type" value="Genomic_DNA"/>
</dbReference>
<accession>A0A4P8XRS6</accession>
<proteinExistence type="inferred from homology"/>
<gene>
    <name evidence="7" type="ORF">E6C60_3945</name>
</gene>
<keyword evidence="2" id="KW-0479">Metal-binding</keyword>
<dbReference type="SUPFAM" id="SSF46458">
    <property type="entry name" value="Globin-like"/>
    <property type="match status" value="1"/>
</dbReference>
<evidence type="ECO:0000259" key="6">
    <source>
        <dbReference type="PROSITE" id="PS51332"/>
    </source>
</evidence>
<dbReference type="Pfam" id="PF02310">
    <property type="entry name" value="B12-binding"/>
    <property type="match status" value="1"/>
</dbReference>